<name>A0A844ZSM4_9SPHN</name>
<dbReference type="Proteomes" id="UP000442714">
    <property type="component" value="Unassembled WGS sequence"/>
</dbReference>
<feature type="transmembrane region" description="Helical" evidence="1">
    <location>
        <begin position="93"/>
        <end position="113"/>
    </location>
</feature>
<dbReference type="Gene3D" id="1.20.1530.20">
    <property type="match status" value="1"/>
</dbReference>
<feature type="transmembrane region" description="Helical" evidence="1">
    <location>
        <begin position="125"/>
        <end position="152"/>
    </location>
</feature>
<dbReference type="InterPro" id="IPR038770">
    <property type="entry name" value="Na+/solute_symporter_sf"/>
</dbReference>
<dbReference type="PANTHER" id="PTHR18640:SF5">
    <property type="entry name" value="SODIUM_BILE ACID COTRANSPORTER 7"/>
    <property type="match status" value="1"/>
</dbReference>
<feature type="transmembrane region" description="Helical" evidence="1">
    <location>
        <begin position="12"/>
        <end position="28"/>
    </location>
</feature>
<keyword evidence="1" id="KW-1133">Transmembrane helix</keyword>
<dbReference type="EMBL" id="WTYX01000001">
    <property type="protein sequence ID" value="MXO90120.1"/>
    <property type="molecule type" value="Genomic_DNA"/>
</dbReference>
<keyword evidence="1" id="KW-0472">Membrane</keyword>
<feature type="transmembrane region" description="Helical" evidence="1">
    <location>
        <begin position="228"/>
        <end position="251"/>
    </location>
</feature>
<feature type="transmembrane region" description="Helical" evidence="1">
    <location>
        <begin position="164"/>
        <end position="182"/>
    </location>
</feature>
<dbReference type="GO" id="GO:0005886">
    <property type="term" value="C:plasma membrane"/>
    <property type="evidence" value="ECO:0007669"/>
    <property type="project" value="TreeGrafter"/>
</dbReference>
<accession>A0A844ZSM4</accession>
<keyword evidence="3" id="KW-1185">Reference proteome</keyword>
<sequence>MLRILTNIDLMVRLLILAIALATVFPAVGTGREIAQVISNIGIFSLFFLNGVRLSRGEVLAGIGNWRLLLPLTLWCFGAMALAGWGLSALGEGVLPAFVALGLLYLGVLPSTVQSATAYTSIAGGNVASSVVSAALLNIIGVFISAPIFAWLSGGALVQLGPEGVFKIFIIVLLPFAMGQILQTRLQIWLGAHPSLVGWMDRIAIAIAVYVAFSGAVEQGLWSKLDPAGWGWLVLIIGAFLAFGFAGAWILSRGLALAPEDRISFTFAGAHKSLAMGAPLALVLFTPESAGMLLVPLLLYHLLQLVVSAPLAKRFSNSLRRL</sequence>
<feature type="transmembrane region" description="Helical" evidence="1">
    <location>
        <begin position="34"/>
        <end position="54"/>
    </location>
</feature>
<feature type="transmembrane region" description="Helical" evidence="1">
    <location>
        <begin position="66"/>
        <end position="87"/>
    </location>
</feature>
<keyword evidence="1" id="KW-0812">Transmembrane</keyword>
<protein>
    <submittedName>
        <fullName evidence="2">Bile acid:sodium symporter</fullName>
    </submittedName>
</protein>
<feature type="transmembrane region" description="Helical" evidence="1">
    <location>
        <begin position="203"/>
        <end position="222"/>
    </location>
</feature>
<proteinExistence type="predicted"/>
<dbReference type="Pfam" id="PF13593">
    <property type="entry name" value="SBF_like"/>
    <property type="match status" value="1"/>
</dbReference>
<dbReference type="AlphaFoldDB" id="A0A844ZSM4"/>
<dbReference type="OrthoDB" id="9792271at2"/>
<comment type="caution">
    <text evidence="2">The sequence shown here is derived from an EMBL/GenBank/DDBJ whole genome shotgun (WGS) entry which is preliminary data.</text>
</comment>
<feature type="transmembrane region" description="Helical" evidence="1">
    <location>
        <begin position="263"/>
        <end position="285"/>
    </location>
</feature>
<reference evidence="2 3" key="1">
    <citation type="submission" date="2019-12" db="EMBL/GenBank/DDBJ databases">
        <title>Genomic-based taxomic classification of the family Erythrobacteraceae.</title>
        <authorList>
            <person name="Xu L."/>
        </authorList>
    </citation>
    <scope>NUCLEOTIDE SEQUENCE [LARGE SCALE GENOMIC DNA]</scope>
    <source>
        <strain evidence="2 3">KCTC 52763</strain>
    </source>
</reference>
<organism evidence="2 3">
    <name type="scientific">Pontixanthobacter aquaemixtae</name>
    <dbReference type="NCBI Taxonomy" id="1958940"/>
    <lineage>
        <taxon>Bacteria</taxon>
        <taxon>Pseudomonadati</taxon>
        <taxon>Pseudomonadota</taxon>
        <taxon>Alphaproteobacteria</taxon>
        <taxon>Sphingomonadales</taxon>
        <taxon>Erythrobacteraceae</taxon>
        <taxon>Pontixanthobacter</taxon>
    </lineage>
</organism>
<evidence type="ECO:0000256" key="1">
    <source>
        <dbReference type="SAM" id="Phobius"/>
    </source>
</evidence>
<gene>
    <name evidence="2" type="ORF">GRI41_04745</name>
</gene>
<dbReference type="InterPro" id="IPR016833">
    <property type="entry name" value="Put_Na-Bile_cotransptr"/>
</dbReference>
<dbReference type="PANTHER" id="PTHR18640">
    <property type="entry name" value="SOLUTE CARRIER FAMILY 10 MEMBER 7"/>
    <property type="match status" value="1"/>
</dbReference>
<evidence type="ECO:0000313" key="3">
    <source>
        <dbReference type="Proteomes" id="UP000442714"/>
    </source>
</evidence>
<evidence type="ECO:0000313" key="2">
    <source>
        <dbReference type="EMBL" id="MXO90120.1"/>
    </source>
</evidence>
<feature type="transmembrane region" description="Helical" evidence="1">
    <location>
        <begin position="291"/>
        <end position="312"/>
    </location>
</feature>
<dbReference type="RefSeq" id="WP_160603601.1">
    <property type="nucleotide sequence ID" value="NZ_WTYX01000001.1"/>
</dbReference>